<protein>
    <submittedName>
        <fullName evidence="4">Copper resistance protein CopC</fullName>
    </submittedName>
    <submittedName>
        <fullName evidence="5">Methionine-rich copper-binding protein CopC</fullName>
    </submittedName>
</protein>
<reference evidence="4" key="1">
    <citation type="submission" date="2021-07" db="EMBL/GenBank/DDBJ databases">
        <title>Characterization of violacein-producing bacteria and related species.</title>
        <authorList>
            <person name="Wilson H.S."/>
            <person name="De Leon M.E."/>
        </authorList>
    </citation>
    <scope>NUCLEOTIDE SEQUENCE</scope>
    <source>
        <strain evidence="4">HSC-15S17</strain>
    </source>
</reference>
<dbReference type="RefSeq" id="WP_217945269.1">
    <property type="nucleotide sequence ID" value="NZ_JAHTGR010000016.1"/>
</dbReference>
<dbReference type="GO" id="GO:0046688">
    <property type="term" value="P:response to copper ion"/>
    <property type="evidence" value="ECO:0007669"/>
    <property type="project" value="InterPro"/>
</dbReference>
<evidence type="ECO:0000256" key="2">
    <source>
        <dbReference type="SAM" id="SignalP"/>
    </source>
</evidence>
<feature type="chain" id="PRO_5041346540" evidence="2">
    <location>
        <begin position="28"/>
        <end position="125"/>
    </location>
</feature>
<dbReference type="GO" id="GO:0042597">
    <property type="term" value="C:periplasmic space"/>
    <property type="evidence" value="ECO:0007669"/>
    <property type="project" value="InterPro"/>
</dbReference>
<dbReference type="InterPro" id="IPR007348">
    <property type="entry name" value="CopC_dom"/>
</dbReference>
<evidence type="ECO:0000313" key="6">
    <source>
        <dbReference type="Proteomes" id="UP001155901"/>
    </source>
</evidence>
<dbReference type="GO" id="GO:0005886">
    <property type="term" value="C:plasma membrane"/>
    <property type="evidence" value="ECO:0007669"/>
    <property type="project" value="TreeGrafter"/>
</dbReference>
<keyword evidence="7" id="KW-1185">Reference proteome</keyword>
<evidence type="ECO:0000313" key="5">
    <source>
        <dbReference type="EMBL" id="MCP2007260.1"/>
    </source>
</evidence>
<dbReference type="PANTHER" id="PTHR34820">
    <property type="entry name" value="INNER MEMBRANE PROTEIN YEBZ"/>
    <property type="match status" value="1"/>
</dbReference>
<dbReference type="Proteomes" id="UP001155901">
    <property type="component" value="Unassembled WGS sequence"/>
</dbReference>
<organism evidence="4 6">
    <name type="scientific">Duganella violaceipulchra</name>
    <dbReference type="NCBI Taxonomy" id="2849652"/>
    <lineage>
        <taxon>Bacteria</taxon>
        <taxon>Pseudomonadati</taxon>
        <taxon>Pseudomonadota</taxon>
        <taxon>Betaproteobacteria</taxon>
        <taxon>Burkholderiales</taxon>
        <taxon>Oxalobacteraceae</taxon>
        <taxon>Telluria group</taxon>
        <taxon>Duganella</taxon>
    </lineage>
</organism>
<evidence type="ECO:0000313" key="7">
    <source>
        <dbReference type="Proteomes" id="UP001162889"/>
    </source>
</evidence>
<name>A0AA41HFZ0_9BURK</name>
<feature type="domain" description="CopC" evidence="3">
    <location>
        <begin position="26"/>
        <end position="124"/>
    </location>
</feature>
<evidence type="ECO:0000313" key="4">
    <source>
        <dbReference type="EMBL" id="MBV6324347.1"/>
    </source>
</evidence>
<sequence>MKTLQTMLASAIVVTATLAAPFAAAHASLKSSDPAANAVLAVAPKVIALTFNEKVEQAFSSITLTDAGGQVVAGADKTKATVDEANPAILRLVLPQLPAGSYTVGWAVAGHDGHRRKGDFTFTVK</sequence>
<dbReference type="Proteomes" id="UP001162889">
    <property type="component" value="Unassembled WGS sequence"/>
</dbReference>
<dbReference type="InterPro" id="IPR032694">
    <property type="entry name" value="CopC/D"/>
</dbReference>
<dbReference type="PANTHER" id="PTHR34820:SF4">
    <property type="entry name" value="INNER MEMBRANE PROTEIN YEBZ"/>
    <property type="match status" value="1"/>
</dbReference>
<accession>A0AA41HFZ0</accession>
<dbReference type="EMBL" id="JALJZU010000002">
    <property type="protein sequence ID" value="MCP2007260.1"/>
    <property type="molecule type" value="Genomic_DNA"/>
</dbReference>
<dbReference type="GO" id="GO:0006825">
    <property type="term" value="P:copper ion transport"/>
    <property type="evidence" value="ECO:0007669"/>
    <property type="project" value="InterPro"/>
</dbReference>
<evidence type="ECO:0000259" key="3">
    <source>
        <dbReference type="Pfam" id="PF04234"/>
    </source>
</evidence>
<dbReference type="GO" id="GO:0005507">
    <property type="term" value="F:copper ion binding"/>
    <property type="evidence" value="ECO:0007669"/>
    <property type="project" value="InterPro"/>
</dbReference>
<comment type="caution">
    <text evidence="4">The sequence shown here is derived from an EMBL/GenBank/DDBJ whole genome shotgun (WGS) entry which is preliminary data.</text>
</comment>
<dbReference type="GO" id="GO:0030313">
    <property type="term" value="C:cell envelope"/>
    <property type="evidence" value="ECO:0007669"/>
    <property type="project" value="UniProtKB-SubCell"/>
</dbReference>
<gene>
    <name evidence="4" type="ORF">KVP70_25765</name>
    <name evidence="5" type="ORF">L1274_000953</name>
</gene>
<dbReference type="EMBL" id="JAHTGR010000016">
    <property type="protein sequence ID" value="MBV6324347.1"/>
    <property type="molecule type" value="Genomic_DNA"/>
</dbReference>
<comment type="subcellular location">
    <subcellularLocation>
        <location evidence="1">Cell envelope</location>
    </subcellularLocation>
</comment>
<dbReference type="Pfam" id="PF04234">
    <property type="entry name" value="CopC"/>
    <property type="match status" value="1"/>
</dbReference>
<reference evidence="5" key="2">
    <citation type="submission" date="2022-03" db="EMBL/GenBank/DDBJ databases">
        <title>Genome Encyclopedia of Bacteria and Archaea VI: Functional Genomics of Type Strains.</title>
        <authorList>
            <person name="Whitman W."/>
        </authorList>
    </citation>
    <scope>NUCLEOTIDE SEQUENCE</scope>
    <source>
        <strain evidence="5">HSC-15S17</strain>
    </source>
</reference>
<evidence type="ECO:0000256" key="1">
    <source>
        <dbReference type="ARBA" id="ARBA00004196"/>
    </source>
</evidence>
<feature type="signal peptide" evidence="2">
    <location>
        <begin position="1"/>
        <end position="27"/>
    </location>
</feature>
<dbReference type="AlphaFoldDB" id="A0AA41HFZ0"/>
<keyword evidence="2" id="KW-0732">Signal</keyword>
<proteinExistence type="predicted"/>